<sequence length="312" mass="35953">MSLQYDDFGTDTAIGSASSTGVILRSPAQWRTWISQIRQAAEIQSVWKYIDPTISDIDAVIPPKEPREPVPRDFEDVDAVEDLSDEADRRYLRRLQHYDREVIKYTAITRGIARIAALIRNTLATEHQYQMADNPELRQLLRALQEKFSPRQRERMLEVRRQWIRHNRTPVKDSNIEVWITRWEALYAESISAEVPEAKSADCAIHDFLTAIQGLDETFCRIWYRDIFQSEDQNKKVSPTSVVNAFRQQRATQMPKKSKTPIIGMATLHGYPEAGQANNNKKKMPPPPPCTRISNAKSRIMSRSFKGNPERG</sequence>
<reference evidence="3" key="2">
    <citation type="journal article" date="2023" name="IMA Fungus">
        <title>Comparative genomic study of the Penicillium genus elucidates a diverse pangenome and 15 lateral gene transfer events.</title>
        <authorList>
            <person name="Petersen C."/>
            <person name="Sorensen T."/>
            <person name="Nielsen M.R."/>
            <person name="Sondergaard T.E."/>
            <person name="Sorensen J.L."/>
            <person name="Fitzpatrick D.A."/>
            <person name="Frisvad J.C."/>
            <person name="Nielsen K.L."/>
        </authorList>
    </citation>
    <scope>NUCLEOTIDE SEQUENCE</scope>
    <source>
        <strain evidence="3">IBT 21917</strain>
    </source>
</reference>
<dbReference type="EMBL" id="JAPQKO010000007">
    <property type="protein sequence ID" value="KAJ5152543.1"/>
    <property type="molecule type" value="Genomic_DNA"/>
</dbReference>
<evidence type="ECO:0000313" key="6">
    <source>
        <dbReference type="EMBL" id="KAJ5179436.1"/>
    </source>
</evidence>
<evidence type="ECO:0000313" key="4">
    <source>
        <dbReference type="EMBL" id="KAJ5162246.1"/>
    </source>
</evidence>
<feature type="region of interest" description="Disordered" evidence="1">
    <location>
        <begin position="272"/>
        <end position="312"/>
    </location>
</feature>
<gene>
    <name evidence="6" type="ORF">N7492_002646</name>
    <name evidence="5" type="ORF">N7492_005874</name>
    <name evidence="4" type="ORF">N7492_007638</name>
    <name evidence="2" type="ORF">N7492_009776</name>
    <name evidence="3" type="ORF">N7492_009823</name>
</gene>
<dbReference type="EMBL" id="JAPQKO010000002">
    <property type="protein sequence ID" value="KAJ5179436.1"/>
    <property type="molecule type" value="Genomic_DNA"/>
</dbReference>
<evidence type="ECO:0000256" key="1">
    <source>
        <dbReference type="SAM" id="MobiDB-lite"/>
    </source>
</evidence>
<dbReference type="Proteomes" id="UP001146351">
    <property type="component" value="Unassembled WGS sequence"/>
</dbReference>
<name>A0A9W9LFF8_9EURO</name>
<keyword evidence="7" id="KW-1185">Reference proteome</keyword>
<proteinExistence type="predicted"/>
<reference evidence="3" key="1">
    <citation type="submission" date="2022-11" db="EMBL/GenBank/DDBJ databases">
        <authorList>
            <person name="Petersen C."/>
        </authorList>
    </citation>
    <scope>NUCLEOTIDE SEQUENCE</scope>
    <source>
        <strain evidence="3">IBT 21917</strain>
    </source>
</reference>
<dbReference type="EMBL" id="JAPQKO010000003">
    <property type="protein sequence ID" value="KAJ5173281.1"/>
    <property type="molecule type" value="Genomic_DNA"/>
</dbReference>
<evidence type="ECO:0000313" key="2">
    <source>
        <dbReference type="EMBL" id="KAJ5152496.1"/>
    </source>
</evidence>
<dbReference type="AlphaFoldDB" id="A0A9W9LFF8"/>
<accession>A0A9W9LFF8</accession>
<dbReference type="EMBL" id="JAPQKO010000007">
    <property type="protein sequence ID" value="KAJ5152496.1"/>
    <property type="molecule type" value="Genomic_DNA"/>
</dbReference>
<protein>
    <submittedName>
        <fullName evidence="3">Uncharacterized protein</fullName>
    </submittedName>
</protein>
<dbReference type="EMBL" id="JAPQKO010000005">
    <property type="protein sequence ID" value="KAJ5162246.1"/>
    <property type="molecule type" value="Genomic_DNA"/>
</dbReference>
<evidence type="ECO:0000313" key="7">
    <source>
        <dbReference type="Proteomes" id="UP001146351"/>
    </source>
</evidence>
<evidence type="ECO:0000313" key="5">
    <source>
        <dbReference type="EMBL" id="KAJ5173281.1"/>
    </source>
</evidence>
<evidence type="ECO:0000313" key="3">
    <source>
        <dbReference type="EMBL" id="KAJ5152543.1"/>
    </source>
</evidence>
<comment type="caution">
    <text evidence="3">The sequence shown here is derived from an EMBL/GenBank/DDBJ whole genome shotgun (WGS) entry which is preliminary data.</text>
</comment>
<organism evidence="3 7">
    <name type="scientific">Penicillium capsulatum</name>
    <dbReference type="NCBI Taxonomy" id="69766"/>
    <lineage>
        <taxon>Eukaryota</taxon>
        <taxon>Fungi</taxon>
        <taxon>Dikarya</taxon>
        <taxon>Ascomycota</taxon>
        <taxon>Pezizomycotina</taxon>
        <taxon>Eurotiomycetes</taxon>
        <taxon>Eurotiomycetidae</taxon>
        <taxon>Eurotiales</taxon>
        <taxon>Aspergillaceae</taxon>
        <taxon>Penicillium</taxon>
    </lineage>
</organism>
<dbReference type="OrthoDB" id="2663223at2759"/>